<evidence type="ECO:0000256" key="2">
    <source>
        <dbReference type="ARBA" id="ARBA00022554"/>
    </source>
</evidence>
<dbReference type="GO" id="GO:0043813">
    <property type="term" value="F:phosphatidylinositol-3,5-bisphosphate 5-phosphatase activity"/>
    <property type="evidence" value="ECO:0007669"/>
    <property type="project" value="InterPro"/>
</dbReference>
<evidence type="ECO:0000256" key="1">
    <source>
        <dbReference type="ARBA" id="ARBA00004148"/>
    </source>
</evidence>
<sequence length="799" mass="91436">MGSEPRDDPRRELIDLPVLHKLKLYSTRTNFYLIGRDEKKTFWRILKIDRTDPKELNLFEDPTRYTHEEIAQLKKWISRGNQEYGGLRAETTCYGIIGFVRFLGPYYMIVIRRRKKVGEVCGHSVYGVAESQMIMVPYPSNETRVSSSAAERRYRKLFNMVDLSKNFYFSYTYHLMYSLQKNIQDIYNPERGKVHDHSMFVWNEYLTRGIRGILKNTVWTVALVYGFFEQVKCLVSNEEFVLTVIARRSRRYAGTRYLRRGVNEQGSVANEVEIEQIVSKEVPEGKKIPITSVVQVRGSIPLFWSQETSVFNPQPDIIMNNNDGDYVATRLHFENLRQRYGKRIIIMNLLKTGDKKKNHRESLLRAEFGKAIWSINRGTKKENRLKAIHFDLNKQFKSGVDGAFEQLCVLGKRALDLIDLFFCEAPLGIGADVVINDSFFTNHILNQDEEEETIQENEALKADIHKLQSGVLRTNCIDCLDRTNVAQYSHGLVALNRQLRTLGITGPPIVDKDNPVAKKLMEVYENAGDAIAIQYAGSEAHTKMFCALRGEWNMMMRHRDIITAVRRHYNNAYQDGEKQNAINVFLGKSGPHLGRQAPWELGSDKLKTRRNSSNLDIENLRPKISRSFSDNLLLLGELNLEEPILESPEPSGEGLNGVIWETTSESGFVEAEPGSPSFRSAIGHEDHLIRTGSRQMLQGSSSVSDFLGLDDVPGFAHSYNARFTHADEMFELCSSVSSDNMFTDMDESITSTTDTNIFEFHSGSNQPGRFIEYPLVDGYSNEFTQWVLHEKSSLSRVPR</sequence>
<proteinExistence type="predicted"/>
<reference evidence="9" key="2">
    <citation type="submission" date="2025-08" db="UniProtKB">
        <authorList>
            <consortium name="RefSeq"/>
        </authorList>
    </citation>
    <scope>IDENTIFICATION</scope>
    <source>
        <tissue evidence="9">Leaf</tissue>
    </source>
</reference>
<dbReference type="GO" id="GO:0046856">
    <property type="term" value="P:phosphatidylinositol dephosphorylation"/>
    <property type="evidence" value="ECO:0007669"/>
    <property type="project" value="InterPro"/>
</dbReference>
<comment type="subcellular location">
    <subcellularLocation>
        <location evidence="1">Vacuole membrane</location>
        <topology evidence="1">Peripheral membrane protein</topology>
    </subcellularLocation>
</comment>
<dbReference type="InterPro" id="IPR043573">
    <property type="entry name" value="Fig4-like"/>
</dbReference>
<reference evidence="8" key="1">
    <citation type="journal article" date="2019" name="Database">
        <title>The radish genome database (RadishGD): an integrated information resource for radish genomics.</title>
        <authorList>
            <person name="Yu H.J."/>
            <person name="Baek S."/>
            <person name="Lee Y.J."/>
            <person name="Cho A."/>
            <person name="Mun J.H."/>
        </authorList>
    </citation>
    <scope>NUCLEOTIDE SEQUENCE [LARGE SCALE GENOMIC DNA]</scope>
    <source>
        <strain evidence="8">cv. WK10039</strain>
    </source>
</reference>
<dbReference type="AlphaFoldDB" id="A0A6J0KD36"/>
<evidence type="ECO:0000256" key="4">
    <source>
        <dbReference type="ARBA" id="ARBA00023136"/>
    </source>
</evidence>
<dbReference type="KEGG" id="rsz:108817242"/>
<evidence type="ECO:0000259" key="7">
    <source>
        <dbReference type="PROSITE" id="PS50275"/>
    </source>
</evidence>
<dbReference type="InterPro" id="IPR002013">
    <property type="entry name" value="SAC_dom"/>
</dbReference>
<dbReference type="Proteomes" id="UP000504610">
    <property type="component" value="Chromosome 1"/>
</dbReference>
<dbReference type="RefSeq" id="XP_018445421.1">
    <property type="nucleotide sequence ID" value="XM_018589919.2"/>
</dbReference>
<evidence type="ECO:0000256" key="3">
    <source>
        <dbReference type="ARBA" id="ARBA00022801"/>
    </source>
</evidence>
<dbReference type="GeneID" id="108817242"/>
<evidence type="ECO:0000313" key="9">
    <source>
        <dbReference type="RefSeq" id="XP_018445421.1"/>
    </source>
</evidence>
<organism evidence="8 9">
    <name type="scientific">Raphanus sativus</name>
    <name type="common">Radish</name>
    <name type="synonym">Raphanus raphanistrum var. sativus</name>
    <dbReference type="NCBI Taxonomy" id="3726"/>
    <lineage>
        <taxon>Eukaryota</taxon>
        <taxon>Viridiplantae</taxon>
        <taxon>Streptophyta</taxon>
        <taxon>Embryophyta</taxon>
        <taxon>Tracheophyta</taxon>
        <taxon>Spermatophyta</taxon>
        <taxon>Magnoliopsida</taxon>
        <taxon>eudicotyledons</taxon>
        <taxon>Gunneridae</taxon>
        <taxon>Pentapetalae</taxon>
        <taxon>rosids</taxon>
        <taxon>malvids</taxon>
        <taxon>Brassicales</taxon>
        <taxon>Brassicaceae</taxon>
        <taxon>Brassiceae</taxon>
        <taxon>Raphanus</taxon>
    </lineage>
</organism>
<comment type="subunit">
    <text evidence="6">Component of the PI(3,5)P2 regulatory complex at least composed of ATG18, SAC/FIG4, FAB1 and VAC14.</text>
</comment>
<accession>A0A6J0KD36</accession>
<keyword evidence="4" id="KW-0472">Membrane</keyword>
<comment type="catalytic activity">
    <reaction evidence="5">
        <text>a 1,2-diacyl-sn-glycero-3-phospho-(1D-myo-inositol-3,5-bisphosphate) + H2O = a 1,2-diacyl-sn-glycero-3-phospho-(1D-myo-inositol-3-phosphate) + phosphate</text>
        <dbReference type="Rhea" id="RHEA:32955"/>
        <dbReference type="ChEBI" id="CHEBI:15377"/>
        <dbReference type="ChEBI" id="CHEBI:43474"/>
        <dbReference type="ChEBI" id="CHEBI:57923"/>
        <dbReference type="ChEBI" id="CHEBI:58088"/>
    </reaction>
</comment>
<dbReference type="PROSITE" id="PS50275">
    <property type="entry name" value="SAC"/>
    <property type="match status" value="1"/>
</dbReference>
<dbReference type="PANTHER" id="PTHR45738:SF21">
    <property type="entry name" value="SAC DOMAIN-CONTAINING PROTEIN"/>
    <property type="match status" value="1"/>
</dbReference>
<gene>
    <name evidence="9" type="primary">LOC108817242</name>
</gene>
<keyword evidence="2" id="KW-0926">Vacuole</keyword>
<dbReference type="GO" id="GO:0005774">
    <property type="term" value="C:vacuolar membrane"/>
    <property type="evidence" value="ECO:0007669"/>
    <property type="project" value="UniProtKB-SubCell"/>
</dbReference>
<feature type="domain" description="SAC" evidence="7">
    <location>
        <begin position="158"/>
        <end position="537"/>
    </location>
</feature>
<protein>
    <submittedName>
        <fullName evidence="9">Phosphoinositide phosphatase SAC5</fullName>
    </submittedName>
</protein>
<keyword evidence="8" id="KW-1185">Reference proteome</keyword>
<keyword evidence="3" id="KW-0378">Hydrolase</keyword>
<evidence type="ECO:0000256" key="5">
    <source>
        <dbReference type="ARBA" id="ARBA00023337"/>
    </source>
</evidence>
<name>A0A6J0KD36_RAPSA</name>
<evidence type="ECO:0000313" key="8">
    <source>
        <dbReference type="Proteomes" id="UP000504610"/>
    </source>
</evidence>
<dbReference type="OrthoDB" id="405996at2759"/>
<dbReference type="Pfam" id="PF02383">
    <property type="entry name" value="Syja_N"/>
    <property type="match status" value="1"/>
</dbReference>
<dbReference type="PANTHER" id="PTHR45738">
    <property type="entry name" value="POLYPHOSPHOINOSITIDE PHOSPHATASE"/>
    <property type="match status" value="1"/>
</dbReference>
<evidence type="ECO:0000256" key="6">
    <source>
        <dbReference type="ARBA" id="ARBA00023464"/>
    </source>
</evidence>